<dbReference type="GO" id="GO:0005737">
    <property type="term" value="C:cytoplasm"/>
    <property type="evidence" value="ECO:0007669"/>
    <property type="project" value="TreeGrafter"/>
</dbReference>
<accession>A0A2T3HJP3</accession>
<dbReference type="SUPFAM" id="SSF56059">
    <property type="entry name" value="Glutathione synthetase ATP-binding domain-like"/>
    <property type="match status" value="1"/>
</dbReference>
<dbReference type="InterPro" id="IPR026455">
    <property type="entry name" value="GRASP_w_spasm"/>
</dbReference>
<evidence type="ECO:0000313" key="2">
    <source>
        <dbReference type="Proteomes" id="UP000240912"/>
    </source>
</evidence>
<dbReference type="Gene3D" id="3.30.470.20">
    <property type="entry name" value="ATP-grasp fold, B domain"/>
    <property type="match status" value="1"/>
</dbReference>
<dbReference type="PANTHER" id="PTHR21621">
    <property type="entry name" value="RIBOSOMAL PROTEIN S6 MODIFICATION PROTEIN"/>
    <property type="match status" value="1"/>
</dbReference>
<dbReference type="RefSeq" id="WP_107214921.1">
    <property type="nucleotide sequence ID" value="NZ_KZ686269.1"/>
</dbReference>
<reference evidence="1 2" key="1">
    <citation type="submission" date="2018-03" db="EMBL/GenBank/DDBJ databases">
        <authorList>
            <person name="Keele B.F."/>
        </authorList>
    </citation>
    <scope>NUCLEOTIDE SEQUENCE [LARGE SCALE GENOMIC DNA]</scope>
    <source>
        <strain evidence="1 2">YL28-9</strain>
    </source>
</reference>
<sequence length="311" mass="36195">MILIFSINSDYSTSSVISWLIRLQKPCIRINEDTAVELLWLTSADFAISIDGETVLGSQITKMWYRRGGLNLFAKFKSELIKDYLRSEHTALIEYFYHRLDQIPSVNKFRNSDINKLYLMDLCQKHDVLAPRYLVTGCKSELVDFFQQEKRIISKPLNSPFSFQDEEDFSHMAYTAMIDKADIDALPERFVPTFFQQAIPKAYEIRVFYLAGKFYAMAIFSQNNANTNIDFRNYDREKPNRVAPYRLEKAYENKLHRMLEAYGLNCASFDIIYSSEDAQYYFLDLNPVGQFGMVSAPCNYNLEKEIALALV</sequence>
<name>A0A2T3HJP3_9SPHI</name>
<organism evidence="1 2">
    <name type="scientific">Pedobacter yulinensis</name>
    <dbReference type="NCBI Taxonomy" id="2126353"/>
    <lineage>
        <taxon>Bacteria</taxon>
        <taxon>Pseudomonadati</taxon>
        <taxon>Bacteroidota</taxon>
        <taxon>Sphingobacteriia</taxon>
        <taxon>Sphingobacteriales</taxon>
        <taxon>Sphingobacteriaceae</taxon>
        <taxon>Pedobacter</taxon>
    </lineage>
</organism>
<dbReference type="PANTHER" id="PTHR21621:SF0">
    <property type="entry name" value="BETA-CITRYLGLUTAMATE SYNTHASE B-RELATED"/>
    <property type="match status" value="1"/>
</dbReference>
<dbReference type="Proteomes" id="UP000240912">
    <property type="component" value="Unassembled WGS sequence"/>
</dbReference>
<dbReference type="NCBIfam" id="TIGR04192">
    <property type="entry name" value="GRASP_w_spasm"/>
    <property type="match status" value="1"/>
</dbReference>
<protein>
    <submittedName>
        <fullName evidence="1">Grasp-with-spasm system ATP-grasp peptide maturase</fullName>
    </submittedName>
</protein>
<dbReference type="AlphaFoldDB" id="A0A2T3HJP3"/>
<gene>
    <name evidence="1" type="primary">gwsG</name>
    <name evidence="1" type="ORF">C7T94_08350</name>
</gene>
<dbReference type="OrthoDB" id="583309at2"/>
<keyword evidence="2" id="KW-1185">Reference proteome</keyword>
<dbReference type="GO" id="GO:0009432">
    <property type="term" value="P:SOS response"/>
    <property type="evidence" value="ECO:0007669"/>
    <property type="project" value="TreeGrafter"/>
</dbReference>
<comment type="caution">
    <text evidence="1">The sequence shown here is derived from an EMBL/GenBank/DDBJ whole genome shotgun (WGS) entry which is preliminary data.</text>
</comment>
<dbReference type="EMBL" id="PYLS01000005">
    <property type="protein sequence ID" value="PST82662.1"/>
    <property type="molecule type" value="Genomic_DNA"/>
</dbReference>
<proteinExistence type="predicted"/>
<evidence type="ECO:0000313" key="1">
    <source>
        <dbReference type="EMBL" id="PST82662.1"/>
    </source>
</evidence>
<dbReference type="GO" id="GO:0018169">
    <property type="term" value="F:ribosomal S6-glutamic acid ligase activity"/>
    <property type="evidence" value="ECO:0007669"/>
    <property type="project" value="TreeGrafter"/>
</dbReference>